<evidence type="ECO:0000313" key="5">
    <source>
        <dbReference type="Proteomes" id="UP001596222"/>
    </source>
</evidence>
<keyword evidence="4" id="KW-0540">Nuclease</keyword>
<dbReference type="Proteomes" id="UP001596222">
    <property type="component" value="Unassembled WGS sequence"/>
</dbReference>
<dbReference type="GO" id="GO:0004519">
    <property type="term" value="F:endonuclease activity"/>
    <property type="evidence" value="ECO:0007669"/>
    <property type="project" value="UniProtKB-KW"/>
</dbReference>
<evidence type="ECO:0000256" key="1">
    <source>
        <dbReference type="SAM" id="MobiDB-lite"/>
    </source>
</evidence>
<gene>
    <name evidence="4" type="ORF">ACFPP6_26325</name>
</gene>
<protein>
    <submittedName>
        <fullName evidence="4">HNH endonuclease family protein</fullName>
    </submittedName>
</protein>
<feature type="domain" description="GmrSD restriction endonucleases C-terminal" evidence="3">
    <location>
        <begin position="159"/>
        <end position="275"/>
    </location>
</feature>
<keyword evidence="5" id="KW-1185">Reference proteome</keyword>
<accession>A0ABW0A693</accession>
<evidence type="ECO:0000256" key="2">
    <source>
        <dbReference type="SAM" id="SignalP"/>
    </source>
</evidence>
<proteinExistence type="predicted"/>
<reference evidence="5" key="1">
    <citation type="journal article" date="2019" name="Int. J. Syst. Evol. Microbiol.">
        <title>The Global Catalogue of Microorganisms (GCM) 10K type strain sequencing project: providing services to taxonomists for standard genome sequencing and annotation.</title>
        <authorList>
            <consortium name="The Broad Institute Genomics Platform"/>
            <consortium name="The Broad Institute Genome Sequencing Center for Infectious Disease"/>
            <person name="Wu L."/>
            <person name="Ma J."/>
        </authorList>
    </citation>
    <scope>NUCLEOTIDE SEQUENCE [LARGE SCALE GENOMIC DNA]</scope>
    <source>
        <strain evidence="5">CGMCC 4.1641</strain>
    </source>
</reference>
<feature type="compositionally biased region" description="Acidic residues" evidence="1">
    <location>
        <begin position="54"/>
        <end position="69"/>
    </location>
</feature>
<feature type="region of interest" description="Disordered" evidence="1">
    <location>
        <begin position="25"/>
        <end position="97"/>
    </location>
</feature>
<evidence type="ECO:0000259" key="3">
    <source>
        <dbReference type="Pfam" id="PF07510"/>
    </source>
</evidence>
<keyword evidence="2" id="KW-0732">Signal</keyword>
<feature type="signal peptide" evidence="2">
    <location>
        <begin position="1"/>
        <end position="29"/>
    </location>
</feature>
<evidence type="ECO:0000313" key="4">
    <source>
        <dbReference type="EMBL" id="MFC5148191.1"/>
    </source>
</evidence>
<sequence length="282" mass="31202">MRRYRRLGIAFAIAAAVVPAALPGTAARATPPPDPVTPQAGQQTGRHQHRAPMDFDENDCEGPAADEGDIYTRPPKTGNPPTTPPRRRGHALPLKWPRNLPDRKAAVRMLGELEVKPFSSKGYHRKHFGSACWVPHGVDRCTTRQIALKFQSVVPATLDGRCKVVGGRWHSEYDNRDMADPAHVDIDHVVPLRHAWGSGARSWTAKKRQEFANDLAASPQLIAVSTWANRRKGDKGPEKWMPVAGAECLYSQAWIGVKDYYGLSVTRKEKAKLQQVLAGCKK</sequence>
<dbReference type="EMBL" id="JBHSKJ010000016">
    <property type="protein sequence ID" value="MFC5148191.1"/>
    <property type="molecule type" value="Genomic_DNA"/>
</dbReference>
<keyword evidence="4" id="KW-0255">Endonuclease</keyword>
<name>A0ABW0A693_9ACTN</name>
<dbReference type="Pfam" id="PF07510">
    <property type="entry name" value="GmrSD_C"/>
    <property type="match status" value="1"/>
</dbReference>
<dbReference type="RefSeq" id="WP_382047103.1">
    <property type="nucleotide sequence ID" value="NZ_JBHSKJ010000016.1"/>
</dbReference>
<dbReference type="InterPro" id="IPR011089">
    <property type="entry name" value="GmrSD_C"/>
</dbReference>
<dbReference type="PANTHER" id="PTHR24094">
    <property type="entry name" value="SECRETED PROTEIN"/>
    <property type="match status" value="1"/>
</dbReference>
<dbReference type="PANTHER" id="PTHR24094:SF15">
    <property type="entry name" value="AMP-DEPENDENT SYNTHETASE_LIGASE DOMAIN-CONTAINING PROTEIN-RELATED"/>
    <property type="match status" value="1"/>
</dbReference>
<comment type="caution">
    <text evidence="4">The sequence shown here is derived from an EMBL/GenBank/DDBJ whole genome shotgun (WGS) entry which is preliminary data.</text>
</comment>
<feature type="chain" id="PRO_5046871497" evidence="2">
    <location>
        <begin position="30"/>
        <end position="282"/>
    </location>
</feature>
<organism evidence="4 5">
    <name type="scientific">Streptomyces aureoversilis</name>
    <dbReference type="NCBI Taxonomy" id="67277"/>
    <lineage>
        <taxon>Bacteria</taxon>
        <taxon>Bacillati</taxon>
        <taxon>Actinomycetota</taxon>
        <taxon>Actinomycetes</taxon>
        <taxon>Kitasatosporales</taxon>
        <taxon>Streptomycetaceae</taxon>
        <taxon>Streptomyces</taxon>
    </lineage>
</organism>
<keyword evidence="4" id="KW-0378">Hydrolase</keyword>